<dbReference type="InterPro" id="IPR031691">
    <property type="entry name" value="LIAS_N"/>
</dbReference>
<proteinExistence type="inferred from homology"/>
<keyword evidence="11" id="KW-1185">Reference proteome</keyword>
<name>A0A7T8B8G5_9SPIR</name>
<evidence type="ECO:0000313" key="10">
    <source>
        <dbReference type="EMBL" id="QQO07367.1"/>
    </source>
</evidence>
<accession>A0A7T8B8G5</accession>
<evidence type="ECO:0000256" key="8">
    <source>
        <dbReference type="HAMAP-Rule" id="MF_00206"/>
    </source>
</evidence>
<dbReference type="SFLD" id="SFLDF00271">
    <property type="entry name" value="lipoyl_synthase"/>
    <property type="match status" value="1"/>
</dbReference>
<dbReference type="HAMAP" id="MF_00206">
    <property type="entry name" value="Lipoyl_synth"/>
    <property type="match status" value="1"/>
</dbReference>
<dbReference type="EC" id="2.8.1.8" evidence="8"/>
<dbReference type="SFLD" id="SFLDG01058">
    <property type="entry name" value="lipoyl_synthase_like"/>
    <property type="match status" value="1"/>
</dbReference>
<feature type="binding site" evidence="8">
    <location>
        <position position="45"/>
    </location>
    <ligand>
        <name>[4Fe-4S] cluster</name>
        <dbReference type="ChEBI" id="CHEBI:49883"/>
        <label>1</label>
    </ligand>
</feature>
<keyword evidence="2 8" id="KW-0808">Transferase</keyword>
<protein>
    <recommendedName>
        <fullName evidence="8">Lipoyl synthase</fullName>
        <ecNumber evidence="8">2.8.1.8</ecNumber>
    </recommendedName>
    <alternativeName>
        <fullName evidence="8">Lip-syn</fullName>
        <shortName evidence="8">LS</shortName>
    </alternativeName>
    <alternativeName>
        <fullName evidence="8">Lipoate synthase</fullName>
    </alternativeName>
    <alternativeName>
        <fullName evidence="8">Lipoic acid synthase</fullName>
    </alternativeName>
    <alternativeName>
        <fullName evidence="8">Sulfur insertion protein LipA</fullName>
    </alternativeName>
</protein>
<evidence type="ECO:0000256" key="4">
    <source>
        <dbReference type="ARBA" id="ARBA00022723"/>
    </source>
</evidence>
<dbReference type="InterPro" id="IPR013785">
    <property type="entry name" value="Aldolase_TIM"/>
</dbReference>
<dbReference type="InterPro" id="IPR006638">
    <property type="entry name" value="Elp3/MiaA/NifB-like_rSAM"/>
</dbReference>
<dbReference type="RefSeq" id="WP_215624672.1">
    <property type="nucleotide sequence ID" value="NZ_CP067089.2"/>
</dbReference>
<dbReference type="PIRSF" id="PIRSF005963">
    <property type="entry name" value="Lipoyl_synth"/>
    <property type="match status" value="1"/>
</dbReference>
<dbReference type="NCBIfam" id="TIGR00510">
    <property type="entry name" value="lipA"/>
    <property type="match status" value="1"/>
</dbReference>
<dbReference type="InterPro" id="IPR058240">
    <property type="entry name" value="rSAM_sf"/>
</dbReference>
<dbReference type="SUPFAM" id="SSF102114">
    <property type="entry name" value="Radical SAM enzymes"/>
    <property type="match status" value="1"/>
</dbReference>
<dbReference type="AlphaFoldDB" id="A0A7T8B8G5"/>
<feature type="binding site" evidence="8">
    <location>
        <position position="66"/>
    </location>
    <ligand>
        <name>[4Fe-4S] cluster</name>
        <dbReference type="ChEBI" id="CHEBI:49883"/>
        <label>2</label>
        <note>4Fe-4S-S-AdoMet</note>
    </ligand>
</feature>
<feature type="binding site" evidence="8">
    <location>
        <position position="70"/>
    </location>
    <ligand>
        <name>[4Fe-4S] cluster</name>
        <dbReference type="ChEBI" id="CHEBI:49883"/>
        <label>2</label>
        <note>4Fe-4S-S-AdoMet</note>
    </ligand>
</feature>
<dbReference type="GO" id="GO:0009249">
    <property type="term" value="P:protein lipoylation"/>
    <property type="evidence" value="ECO:0007669"/>
    <property type="project" value="UniProtKB-UniRule"/>
</dbReference>
<dbReference type="SFLD" id="SFLDS00029">
    <property type="entry name" value="Radical_SAM"/>
    <property type="match status" value="1"/>
</dbReference>
<dbReference type="SMART" id="SM00729">
    <property type="entry name" value="Elp3"/>
    <property type="match status" value="1"/>
</dbReference>
<evidence type="ECO:0000256" key="3">
    <source>
        <dbReference type="ARBA" id="ARBA00022691"/>
    </source>
</evidence>
<keyword evidence="3 8" id="KW-0949">S-adenosyl-L-methionine</keyword>
<comment type="subcellular location">
    <subcellularLocation>
        <location evidence="8">Cytoplasm</location>
    </subcellularLocation>
</comment>
<dbReference type="GO" id="GO:0046872">
    <property type="term" value="F:metal ion binding"/>
    <property type="evidence" value="ECO:0007669"/>
    <property type="project" value="UniProtKB-KW"/>
</dbReference>
<feature type="binding site" evidence="8">
    <location>
        <position position="73"/>
    </location>
    <ligand>
        <name>[4Fe-4S] cluster</name>
        <dbReference type="ChEBI" id="CHEBI:49883"/>
        <label>2</label>
        <note>4Fe-4S-S-AdoMet</note>
    </ligand>
</feature>
<dbReference type="NCBIfam" id="NF004019">
    <property type="entry name" value="PRK05481.1"/>
    <property type="match status" value="1"/>
</dbReference>
<keyword evidence="1 8" id="KW-0004">4Fe-4S</keyword>
<dbReference type="Pfam" id="PF16881">
    <property type="entry name" value="LIAS_N"/>
    <property type="match status" value="1"/>
</dbReference>
<dbReference type="GO" id="GO:0016992">
    <property type="term" value="F:lipoate synthase activity"/>
    <property type="evidence" value="ECO:0007669"/>
    <property type="project" value="UniProtKB-UniRule"/>
</dbReference>
<evidence type="ECO:0000313" key="11">
    <source>
        <dbReference type="Proteomes" id="UP000595917"/>
    </source>
</evidence>
<keyword evidence="8" id="KW-0963">Cytoplasm</keyword>
<reference evidence="10" key="1">
    <citation type="submission" date="2021-01" db="EMBL/GenBank/DDBJ databases">
        <title>Description of Breznakiella homolactica.</title>
        <authorList>
            <person name="Song Y."/>
            <person name="Brune A."/>
        </authorList>
    </citation>
    <scope>NUCLEOTIDE SEQUENCE</scope>
    <source>
        <strain evidence="10">RmG30</strain>
    </source>
</reference>
<dbReference type="EMBL" id="CP067089">
    <property type="protein sequence ID" value="QQO07367.1"/>
    <property type="molecule type" value="Genomic_DNA"/>
</dbReference>
<dbReference type="PANTHER" id="PTHR10949:SF0">
    <property type="entry name" value="LIPOYL SYNTHASE, MITOCHONDRIAL"/>
    <property type="match status" value="1"/>
</dbReference>
<feature type="binding site" evidence="8">
    <location>
        <position position="40"/>
    </location>
    <ligand>
        <name>[4Fe-4S] cluster</name>
        <dbReference type="ChEBI" id="CHEBI:49883"/>
        <label>1</label>
    </ligand>
</feature>
<keyword evidence="4 8" id="KW-0479">Metal-binding</keyword>
<evidence type="ECO:0000259" key="9">
    <source>
        <dbReference type="PROSITE" id="PS51918"/>
    </source>
</evidence>
<feature type="domain" description="Radical SAM core" evidence="9">
    <location>
        <begin position="52"/>
        <end position="266"/>
    </location>
</feature>
<dbReference type="Proteomes" id="UP000595917">
    <property type="component" value="Chromosome"/>
</dbReference>
<comment type="similarity">
    <text evidence="8">Belongs to the radical SAM superfamily. Lipoyl synthase family.</text>
</comment>
<keyword evidence="5 8" id="KW-0408">Iron</keyword>
<dbReference type="InterPro" id="IPR007197">
    <property type="entry name" value="rSAM"/>
</dbReference>
<gene>
    <name evidence="8 10" type="primary">lipA</name>
    <name evidence="10" type="ORF">JFL75_10360</name>
</gene>
<evidence type="ECO:0000256" key="7">
    <source>
        <dbReference type="ARBA" id="ARBA00047326"/>
    </source>
</evidence>
<evidence type="ECO:0000256" key="5">
    <source>
        <dbReference type="ARBA" id="ARBA00023004"/>
    </source>
</evidence>
<comment type="cofactor">
    <cofactor evidence="8">
        <name>[4Fe-4S] cluster</name>
        <dbReference type="ChEBI" id="CHEBI:49883"/>
    </cofactor>
    <text evidence="8">Binds 2 [4Fe-4S] clusters per subunit. One cluster is coordinated with 3 cysteines and an exchangeable S-adenosyl-L-methionine.</text>
</comment>
<dbReference type="UniPathway" id="UPA00538">
    <property type="reaction ID" value="UER00593"/>
</dbReference>
<sequence length="288" mass="31211">MGNSIPVLRKPDWIRVTVPAGQTWRYVDGILRKRNLHTVCDEAKCPNKGECWGAGTATFMIMGDTCTRGCRFCAVKTARSGESLRQDEGEALALAAAELGLRYLVLTSVDRDDLADQGAGHFASCIRAVKKHVPEIKTEALIPDFSDEALAVLLSAGPDVVAHNVETVRSLQAVRDPRATFDRSLQTLTNAKKLGAPLTKSSLILGLGEKEEEVLSAMDELRSAGVDILVMGQYLQPTAKQIPVAEYVSPEQFKAYAREAWSRGFTSVVSSPFARTSYHAADSAGTAR</sequence>
<dbReference type="PROSITE" id="PS51918">
    <property type="entry name" value="RADICAL_SAM"/>
    <property type="match status" value="1"/>
</dbReference>
<evidence type="ECO:0000256" key="1">
    <source>
        <dbReference type="ARBA" id="ARBA00022485"/>
    </source>
</evidence>
<dbReference type="KEGG" id="bhc:JFL75_10360"/>
<dbReference type="GO" id="GO:0005737">
    <property type="term" value="C:cytoplasm"/>
    <property type="evidence" value="ECO:0007669"/>
    <property type="project" value="UniProtKB-SubCell"/>
</dbReference>
<comment type="function">
    <text evidence="8">Catalyzes the radical-mediated insertion of two sulfur atoms into the C-6 and C-8 positions of the octanoyl moiety bound to the lipoyl domains of lipoate-dependent enzymes, thereby converting the octanoylated domains into lipoylated derivatives.</text>
</comment>
<organism evidence="10 11">
    <name type="scientific">Breznakiella homolactica</name>
    <dbReference type="NCBI Taxonomy" id="2798577"/>
    <lineage>
        <taxon>Bacteria</taxon>
        <taxon>Pseudomonadati</taxon>
        <taxon>Spirochaetota</taxon>
        <taxon>Spirochaetia</taxon>
        <taxon>Spirochaetales</taxon>
        <taxon>Breznakiellaceae</taxon>
        <taxon>Breznakiella</taxon>
    </lineage>
</organism>
<evidence type="ECO:0000256" key="6">
    <source>
        <dbReference type="ARBA" id="ARBA00023014"/>
    </source>
</evidence>
<comment type="pathway">
    <text evidence="8">Protein modification; protein lipoylation via endogenous pathway; protein N(6)-(lipoyl)lysine from octanoyl-[acyl-carrier-protein]: step 2/2.</text>
</comment>
<dbReference type="NCBIfam" id="NF009544">
    <property type="entry name" value="PRK12928.1"/>
    <property type="match status" value="1"/>
</dbReference>
<dbReference type="InterPro" id="IPR003698">
    <property type="entry name" value="Lipoyl_synth"/>
</dbReference>
<comment type="catalytic activity">
    <reaction evidence="7 8">
        <text>[[Fe-S] cluster scaffold protein carrying a second [4Fe-4S](2+) cluster] + N(6)-octanoyl-L-lysyl-[protein] + 2 oxidized [2Fe-2S]-[ferredoxin] + 2 S-adenosyl-L-methionine + 4 H(+) = [[Fe-S] cluster scaffold protein] + N(6)-[(R)-dihydrolipoyl]-L-lysyl-[protein] + 4 Fe(3+) + 2 hydrogen sulfide + 2 5'-deoxyadenosine + 2 L-methionine + 2 reduced [2Fe-2S]-[ferredoxin]</text>
        <dbReference type="Rhea" id="RHEA:16585"/>
        <dbReference type="Rhea" id="RHEA-COMP:9928"/>
        <dbReference type="Rhea" id="RHEA-COMP:10000"/>
        <dbReference type="Rhea" id="RHEA-COMP:10001"/>
        <dbReference type="Rhea" id="RHEA-COMP:10475"/>
        <dbReference type="Rhea" id="RHEA-COMP:14568"/>
        <dbReference type="Rhea" id="RHEA-COMP:14569"/>
        <dbReference type="ChEBI" id="CHEBI:15378"/>
        <dbReference type="ChEBI" id="CHEBI:17319"/>
        <dbReference type="ChEBI" id="CHEBI:29034"/>
        <dbReference type="ChEBI" id="CHEBI:29919"/>
        <dbReference type="ChEBI" id="CHEBI:33722"/>
        <dbReference type="ChEBI" id="CHEBI:33737"/>
        <dbReference type="ChEBI" id="CHEBI:33738"/>
        <dbReference type="ChEBI" id="CHEBI:57844"/>
        <dbReference type="ChEBI" id="CHEBI:59789"/>
        <dbReference type="ChEBI" id="CHEBI:78809"/>
        <dbReference type="ChEBI" id="CHEBI:83100"/>
        <dbReference type="EC" id="2.8.1.8"/>
    </reaction>
</comment>
<dbReference type="Pfam" id="PF04055">
    <property type="entry name" value="Radical_SAM"/>
    <property type="match status" value="1"/>
</dbReference>
<dbReference type="PANTHER" id="PTHR10949">
    <property type="entry name" value="LIPOYL SYNTHASE"/>
    <property type="match status" value="1"/>
</dbReference>
<evidence type="ECO:0000256" key="2">
    <source>
        <dbReference type="ARBA" id="ARBA00022679"/>
    </source>
</evidence>
<feature type="binding site" evidence="8">
    <location>
        <position position="51"/>
    </location>
    <ligand>
        <name>[4Fe-4S] cluster</name>
        <dbReference type="ChEBI" id="CHEBI:49883"/>
        <label>1</label>
    </ligand>
</feature>
<dbReference type="CDD" id="cd01335">
    <property type="entry name" value="Radical_SAM"/>
    <property type="match status" value="1"/>
</dbReference>
<dbReference type="Gene3D" id="3.20.20.70">
    <property type="entry name" value="Aldolase class I"/>
    <property type="match status" value="1"/>
</dbReference>
<dbReference type="GO" id="GO:0051539">
    <property type="term" value="F:4 iron, 4 sulfur cluster binding"/>
    <property type="evidence" value="ECO:0007669"/>
    <property type="project" value="UniProtKB-UniRule"/>
</dbReference>
<feature type="binding site" evidence="8">
    <location>
        <position position="277"/>
    </location>
    <ligand>
        <name>[4Fe-4S] cluster</name>
        <dbReference type="ChEBI" id="CHEBI:49883"/>
        <label>1</label>
    </ligand>
</feature>
<keyword evidence="6 8" id="KW-0411">Iron-sulfur</keyword>